<evidence type="ECO:0000313" key="1">
    <source>
        <dbReference type="EMBL" id="MBX74032.1"/>
    </source>
</evidence>
<accession>A0A2P2R418</accession>
<name>A0A2P2R418_RHIMU</name>
<dbReference type="EMBL" id="GGEC01093548">
    <property type="protein sequence ID" value="MBX74032.1"/>
    <property type="molecule type" value="Transcribed_RNA"/>
</dbReference>
<organism evidence="1">
    <name type="scientific">Rhizophora mucronata</name>
    <name type="common">Asiatic mangrove</name>
    <dbReference type="NCBI Taxonomy" id="61149"/>
    <lineage>
        <taxon>Eukaryota</taxon>
        <taxon>Viridiplantae</taxon>
        <taxon>Streptophyta</taxon>
        <taxon>Embryophyta</taxon>
        <taxon>Tracheophyta</taxon>
        <taxon>Spermatophyta</taxon>
        <taxon>Magnoliopsida</taxon>
        <taxon>eudicotyledons</taxon>
        <taxon>Gunneridae</taxon>
        <taxon>Pentapetalae</taxon>
        <taxon>rosids</taxon>
        <taxon>fabids</taxon>
        <taxon>Malpighiales</taxon>
        <taxon>Rhizophoraceae</taxon>
        <taxon>Rhizophora</taxon>
    </lineage>
</organism>
<reference evidence="1" key="1">
    <citation type="submission" date="2018-02" db="EMBL/GenBank/DDBJ databases">
        <title>Rhizophora mucronata_Transcriptome.</title>
        <authorList>
            <person name="Meera S.P."/>
            <person name="Sreeshan A."/>
            <person name="Augustine A."/>
        </authorList>
    </citation>
    <scope>NUCLEOTIDE SEQUENCE</scope>
    <source>
        <tissue evidence="1">Leaf</tissue>
    </source>
</reference>
<dbReference type="AlphaFoldDB" id="A0A2P2R418"/>
<sequence>MHCFDSLKVLRKCPSFSGYLQF</sequence>
<proteinExistence type="predicted"/>
<protein>
    <submittedName>
        <fullName evidence="1">Uncharacterized protein</fullName>
    </submittedName>
</protein>